<proteinExistence type="predicted"/>
<accession>A0AAV2F434</accession>
<dbReference type="AlphaFoldDB" id="A0AAV2F434"/>
<name>A0AAV2F434_9ROSI</name>
<dbReference type="EMBL" id="OZ034819">
    <property type="protein sequence ID" value="CAL1392558.1"/>
    <property type="molecule type" value="Genomic_DNA"/>
</dbReference>
<evidence type="ECO:0000313" key="1">
    <source>
        <dbReference type="EMBL" id="CAL1392558.1"/>
    </source>
</evidence>
<reference evidence="1 2" key="1">
    <citation type="submission" date="2024-04" db="EMBL/GenBank/DDBJ databases">
        <authorList>
            <person name="Fracassetti M."/>
        </authorList>
    </citation>
    <scope>NUCLEOTIDE SEQUENCE [LARGE SCALE GENOMIC DNA]</scope>
</reference>
<sequence>MVEWRRRHAGMADWTLAGGGDWRVVAGWRRPIGDWRRDWRVANRYWRRLEGGGLAADWRGDWGRRLVTGGDWRVAADWLGNWRCGRRWRAGGCALADDGELATLVSDDFASNERMRRRKENETDGSSGCQRLTRVTRVRVVSQRPKRRRISRSVRAG</sequence>
<gene>
    <name evidence="1" type="ORF">LTRI10_LOCUS33195</name>
</gene>
<evidence type="ECO:0000313" key="2">
    <source>
        <dbReference type="Proteomes" id="UP001497516"/>
    </source>
</evidence>
<keyword evidence="2" id="KW-1185">Reference proteome</keyword>
<dbReference type="Proteomes" id="UP001497516">
    <property type="component" value="Chromosome 6"/>
</dbReference>
<protein>
    <submittedName>
        <fullName evidence="1">Uncharacterized protein</fullName>
    </submittedName>
</protein>
<organism evidence="1 2">
    <name type="scientific">Linum trigynum</name>
    <dbReference type="NCBI Taxonomy" id="586398"/>
    <lineage>
        <taxon>Eukaryota</taxon>
        <taxon>Viridiplantae</taxon>
        <taxon>Streptophyta</taxon>
        <taxon>Embryophyta</taxon>
        <taxon>Tracheophyta</taxon>
        <taxon>Spermatophyta</taxon>
        <taxon>Magnoliopsida</taxon>
        <taxon>eudicotyledons</taxon>
        <taxon>Gunneridae</taxon>
        <taxon>Pentapetalae</taxon>
        <taxon>rosids</taxon>
        <taxon>fabids</taxon>
        <taxon>Malpighiales</taxon>
        <taxon>Linaceae</taxon>
        <taxon>Linum</taxon>
    </lineage>
</organism>